<evidence type="ECO:0000313" key="2">
    <source>
        <dbReference type="Proteomes" id="UP000736373"/>
    </source>
</evidence>
<protein>
    <recommendedName>
        <fullName evidence="3">Fis family transcriptional regulator</fullName>
    </recommendedName>
</protein>
<dbReference type="RefSeq" id="WP_187635645.1">
    <property type="nucleotide sequence ID" value="NZ_VZQQ01000014.1"/>
</dbReference>
<comment type="caution">
    <text evidence="1">The sequence shown here is derived from an EMBL/GenBank/DDBJ whole genome shotgun (WGS) entry which is preliminary data.</text>
</comment>
<proteinExistence type="predicted"/>
<dbReference type="Proteomes" id="UP000736373">
    <property type="component" value="Unassembled WGS sequence"/>
</dbReference>
<dbReference type="EMBL" id="VZQQ01000014">
    <property type="protein sequence ID" value="MBC8748597.1"/>
    <property type="molecule type" value="Genomic_DNA"/>
</dbReference>
<keyword evidence="2" id="KW-1185">Reference proteome</keyword>
<evidence type="ECO:0000313" key="1">
    <source>
        <dbReference type="EMBL" id="MBC8748597.1"/>
    </source>
</evidence>
<organism evidence="1 2">
    <name type="scientific">Paraburkholderia podalyriae</name>
    <dbReference type="NCBI Taxonomy" id="1938811"/>
    <lineage>
        <taxon>Bacteria</taxon>
        <taxon>Pseudomonadati</taxon>
        <taxon>Pseudomonadota</taxon>
        <taxon>Betaproteobacteria</taxon>
        <taxon>Burkholderiales</taxon>
        <taxon>Burkholderiaceae</taxon>
        <taxon>Paraburkholderia</taxon>
    </lineage>
</organism>
<sequence>MNRKIRSQKHGRPAMSSLLRALTHSHASLESVTQAMLLRCYIALDAFRRGHGSRDLFSTLGRTLLIAEELGRLGHRASAAGDIESAQAALMRINAEERASGGWRVCDADYLPLSTALAVFSEQLNAASLNDIAKAEARVLEGLLGSERATRQVKELA</sequence>
<evidence type="ECO:0008006" key="3">
    <source>
        <dbReference type="Google" id="ProtNLM"/>
    </source>
</evidence>
<gene>
    <name evidence="1" type="ORF">F6X42_18930</name>
</gene>
<accession>A0ABR7PQP0</accession>
<reference evidence="1 2" key="1">
    <citation type="submission" date="2019-09" db="EMBL/GenBank/DDBJ databases">
        <title>Paraburkholderia podalyriae sp. nov., A South African Podalyria-associated rhizobium.</title>
        <authorList>
            <person name="Mavima L."/>
            <person name="Beukes C.W."/>
            <person name="Palmer M."/>
            <person name="De Meyer S.E."/>
            <person name="James E.K."/>
            <person name="Maluk M."/>
            <person name="Avontuur J.R."/>
            <person name="Chan W.Y."/>
            <person name="Venter S.N."/>
            <person name="Steenkamp E.T."/>
        </authorList>
    </citation>
    <scope>NUCLEOTIDE SEQUENCE [LARGE SCALE GENOMIC DNA]</scope>
    <source>
        <strain evidence="1 2">WC7.3b</strain>
    </source>
</reference>
<name>A0ABR7PQP0_9BURK</name>